<feature type="domain" description="CW-type" evidence="6">
    <location>
        <begin position="400"/>
        <end position="462"/>
    </location>
</feature>
<sequence length="508" mass="56184">MCGANVVPETQEMCPKCEEDSGSGCCKTIPAVENRRHADGYSSSILRDNFLSNLSTFSRNSFDHVYKRRKLRQDSDSIVNEQMDMKRRGNIPSANCSIGPSITEKEPSLGCLSKHEIVAAGESVPSLVVDSHTHISDSEPFHKYKALEERGPDGASIGRMRKVIDVGSANDSCSSKSNTELTSTSLRAGVDETFECSSSSVTRMEGRSDVPLRENDICISILRSQGLLERTCSTPTLASEDTMSHSSDCSDACSCKSCGHNGTALKMLICDHCDGAFHLSCCYPRIKKVPENDWFCPSCLRKKHIVKKQKATKKPTKTIIATAKGKSASAVDNSNPIASMLEDDEPYTTSVRVGKGFQADVPEWRGPQKDDTNMVEEPAAIDPSEYAHLQYLKSSKPSRLSSIGNWLQCRKAVDNAGVNGNICGKWRRAPLFEVQTDKWECFCSVFWDPSHSDCAVHQELETDQVLKQLKYIEMLADESLSYPRVKSLRNPWGMQPTYKPQKSVNVHA</sequence>
<evidence type="ECO:0008006" key="8">
    <source>
        <dbReference type="Google" id="ProtNLM"/>
    </source>
</evidence>
<keyword evidence="1" id="KW-0479">Metal-binding</keyword>
<dbReference type="GO" id="GO:0006357">
    <property type="term" value="P:regulation of transcription by RNA polymerase II"/>
    <property type="evidence" value="ECO:0000318"/>
    <property type="project" value="GO_Central"/>
</dbReference>
<dbReference type="PANTHER" id="PTHR46510:SF1">
    <property type="entry name" value="BROMODOMAIN ADJACENT TO ZINC FINGER DOMAIN PROTEIN 1A"/>
    <property type="match status" value="1"/>
</dbReference>
<dbReference type="SUPFAM" id="SSF57903">
    <property type="entry name" value="FYVE/PHD zinc finger"/>
    <property type="match status" value="1"/>
</dbReference>
<dbReference type="PROSITE" id="PS51050">
    <property type="entry name" value="ZF_CW"/>
    <property type="match status" value="1"/>
</dbReference>
<dbReference type="GO" id="GO:0004402">
    <property type="term" value="F:histone acetyltransferase activity"/>
    <property type="evidence" value="ECO:0000318"/>
    <property type="project" value="GO_Central"/>
</dbReference>
<organism evidence="7">
    <name type="scientific">Eucalyptus grandis</name>
    <name type="common">Flooded gum</name>
    <dbReference type="NCBI Taxonomy" id="71139"/>
    <lineage>
        <taxon>Eukaryota</taxon>
        <taxon>Viridiplantae</taxon>
        <taxon>Streptophyta</taxon>
        <taxon>Embryophyta</taxon>
        <taxon>Tracheophyta</taxon>
        <taxon>Spermatophyta</taxon>
        <taxon>Magnoliopsida</taxon>
        <taxon>eudicotyledons</taxon>
        <taxon>Gunneridae</taxon>
        <taxon>Pentapetalae</taxon>
        <taxon>rosids</taxon>
        <taxon>malvids</taxon>
        <taxon>Myrtales</taxon>
        <taxon>Myrtaceae</taxon>
        <taxon>Myrtoideae</taxon>
        <taxon>Eucalypteae</taxon>
        <taxon>Eucalyptus</taxon>
    </lineage>
</organism>
<dbReference type="InterPro" id="IPR011124">
    <property type="entry name" value="Znf_CW"/>
</dbReference>
<keyword evidence="3" id="KW-0862">Zinc</keyword>
<dbReference type="PROSITE" id="PS50016">
    <property type="entry name" value="ZF_PHD_2"/>
    <property type="match status" value="1"/>
</dbReference>
<dbReference type="InterPro" id="IPR001965">
    <property type="entry name" value="Znf_PHD"/>
</dbReference>
<reference evidence="7" key="1">
    <citation type="submission" date="2013-07" db="EMBL/GenBank/DDBJ databases">
        <title>The genome of Eucalyptus grandis.</title>
        <authorList>
            <person name="Schmutz J."/>
            <person name="Hayes R."/>
            <person name="Myburg A."/>
            <person name="Tuskan G."/>
            <person name="Grattapaglia D."/>
            <person name="Rokhsar D.S."/>
        </authorList>
    </citation>
    <scope>NUCLEOTIDE SEQUENCE</scope>
    <source>
        <tissue evidence="7">Leaf extractions</tissue>
    </source>
</reference>
<dbReference type="GO" id="GO:0003712">
    <property type="term" value="F:transcription coregulator activity"/>
    <property type="evidence" value="ECO:0000318"/>
    <property type="project" value="GO_Central"/>
</dbReference>
<dbReference type="GO" id="GO:0000785">
    <property type="term" value="C:chromatin"/>
    <property type="evidence" value="ECO:0000318"/>
    <property type="project" value="GO_Central"/>
</dbReference>
<evidence type="ECO:0000256" key="2">
    <source>
        <dbReference type="ARBA" id="ARBA00022771"/>
    </source>
</evidence>
<dbReference type="InterPro" id="IPR013083">
    <property type="entry name" value="Znf_RING/FYVE/PHD"/>
</dbReference>
<dbReference type="GO" id="GO:0003682">
    <property type="term" value="F:chromatin binding"/>
    <property type="evidence" value="ECO:0000318"/>
    <property type="project" value="GO_Central"/>
</dbReference>
<dbReference type="InterPro" id="IPR011011">
    <property type="entry name" value="Znf_FYVE_PHD"/>
</dbReference>
<accession>A0A059CR53</accession>
<dbReference type="Gramene" id="KCW80857">
    <property type="protein sequence ID" value="KCW80857"/>
    <property type="gene ID" value="EUGRSUZ_C02221"/>
</dbReference>
<dbReference type="InParanoid" id="A0A059CR53"/>
<gene>
    <name evidence="7" type="ORF">EUGRSUZ_C02221</name>
</gene>
<dbReference type="InterPro" id="IPR047171">
    <property type="entry name" value="BAZ1A"/>
</dbReference>
<protein>
    <recommendedName>
        <fullName evidence="8">PHD-type domain-containing protein</fullName>
    </recommendedName>
</protein>
<dbReference type="SMART" id="SM00249">
    <property type="entry name" value="PHD"/>
    <property type="match status" value="1"/>
</dbReference>
<evidence type="ECO:0000256" key="3">
    <source>
        <dbReference type="ARBA" id="ARBA00022833"/>
    </source>
</evidence>
<dbReference type="Gene3D" id="3.30.40.100">
    <property type="match status" value="1"/>
</dbReference>
<name>A0A059CR53_EUCGR</name>
<keyword evidence="2 4" id="KW-0863">Zinc-finger</keyword>
<dbReference type="FunFam" id="3.30.40.100:FF:000005">
    <property type="entry name" value="uncharacterized protein LOC106759733 isoform X4"/>
    <property type="match status" value="1"/>
</dbReference>
<evidence type="ECO:0000259" key="5">
    <source>
        <dbReference type="PROSITE" id="PS50016"/>
    </source>
</evidence>
<evidence type="ECO:0000259" key="6">
    <source>
        <dbReference type="PROSITE" id="PS51050"/>
    </source>
</evidence>
<dbReference type="Pfam" id="PF00628">
    <property type="entry name" value="PHD"/>
    <property type="match status" value="1"/>
</dbReference>
<dbReference type="GO" id="GO:0005634">
    <property type="term" value="C:nucleus"/>
    <property type="evidence" value="ECO:0000318"/>
    <property type="project" value="GO_Central"/>
</dbReference>
<dbReference type="AlphaFoldDB" id="A0A059CR53"/>
<dbReference type="OMA" id="CKETSFA"/>
<proteinExistence type="predicted"/>
<dbReference type="InterPro" id="IPR019787">
    <property type="entry name" value="Znf_PHD-finger"/>
</dbReference>
<evidence type="ECO:0000256" key="1">
    <source>
        <dbReference type="ARBA" id="ARBA00022723"/>
    </source>
</evidence>
<dbReference type="Gene3D" id="3.30.40.10">
    <property type="entry name" value="Zinc/RING finger domain, C3HC4 (zinc finger)"/>
    <property type="match status" value="1"/>
</dbReference>
<evidence type="ECO:0000256" key="4">
    <source>
        <dbReference type="PROSITE-ProRule" id="PRU00146"/>
    </source>
</evidence>
<dbReference type="GO" id="GO:0008270">
    <property type="term" value="F:zinc ion binding"/>
    <property type="evidence" value="ECO:0007669"/>
    <property type="project" value="UniProtKB-KW"/>
</dbReference>
<evidence type="ECO:0000313" key="7">
    <source>
        <dbReference type="EMBL" id="KCW80857.1"/>
    </source>
</evidence>
<dbReference type="EMBL" id="KK198755">
    <property type="protein sequence ID" value="KCW80857.1"/>
    <property type="molecule type" value="Genomic_DNA"/>
</dbReference>
<dbReference type="PANTHER" id="PTHR46510">
    <property type="entry name" value="BROMODOMAIN ADJACENT TO ZINC FINGER DOMAIN PROTEIN 1A"/>
    <property type="match status" value="1"/>
</dbReference>
<feature type="domain" description="PHD-type" evidence="5">
    <location>
        <begin position="252"/>
        <end position="302"/>
    </location>
</feature>